<sequence length="562" mass="62807">MTDSTSSLVTQAYLKFYSNELRPSLHPVPGTKPLTVVAAVLPPLLYYLALLFLPPAPPHAIDSFAVKALYKTIALLAGVLFLRLPLAYHVPQSIGLTYQLGLVGIYGGCRVLDAFFISPYLFGHIPRRVSYTHNPRPETPGEHHVYKDRTWTDGGLKDPFSGTANPSARPSRAPTPEPEQHGNSTKVEATSTGISFSSAPWATSTSIHAALNGSTFKDRKKSTTFQDSYFVISKALAGPNPQPVYEHAKTEDGLPHSWSDRASWALELELSMRGQGFTWTTADVRHTRRTWLPTLQNRIHSIIVHVLPVQLASWFIISTIYDRYLAATIESPSYNPFAIPASEVSISYHLHRPGEPFDSLPVHLQLLLTLALGSFLMSAFSLGHSAFAIMLHPLSPHPLAFFPPLYTTRVWGLTSVRKFWSYGWHRLFARLFLVYGVWPGEWVERKVLRKSPSQPADVGKLLGAFLSSAFVHAFSVRGVLAGRWQDAMGEARFFALNGVACVVEAVVQRAVKGMRRQLGLQEIMWYDKWIGRAWWISAVVWSGREFARGWVKSGLVREMSFR</sequence>
<proteinExistence type="predicted"/>
<dbReference type="Proteomes" id="UP001172386">
    <property type="component" value="Unassembled WGS sequence"/>
</dbReference>
<organism evidence="1 2">
    <name type="scientific">Neophaeococcomyces mojaviensis</name>
    <dbReference type="NCBI Taxonomy" id="3383035"/>
    <lineage>
        <taxon>Eukaryota</taxon>
        <taxon>Fungi</taxon>
        <taxon>Dikarya</taxon>
        <taxon>Ascomycota</taxon>
        <taxon>Pezizomycotina</taxon>
        <taxon>Eurotiomycetes</taxon>
        <taxon>Chaetothyriomycetidae</taxon>
        <taxon>Chaetothyriales</taxon>
        <taxon>Chaetothyriales incertae sedis</taxon>
        <taxon>Neophaeococcomyces</taxon>
    </lineage>
</organism>
<evidence type="ECO:0000313" key="1">
    <source>
        <dbReference type="EMBL" id="KAJ9663853.1"/>
    </source>
</evidence>
<protein>
    <submittedName>
        <fullName evidence="1">Uncharacterized protein</fullName>
    </submittedName>
</protein>
<evidence type="ECO:0000313" key="2">
    <source>
        <dbReference type="Proteomes" id="UP001172386"/>
    </source>
</evidence>
<reference evidence="1" key="1">
    <citation type="submission" date="2022-10" db="EMBL/GenBank/DDBJ databases">
        <title>Culturing micro-colonial fungi from biological soil crusts in the Mojave desert and describing Neophaeococcomyces mojavensis, and introducing the new genera and species Taxawa tesnikishii.</title>
        <authorList>
            <person name="Kurbessoian T."/>
            <person name="Stajich J.E."/>
        </authorList>
    </citation>
    <scope>NUCLEOTIDE SEQUENCE</scope>
    <source>
        <strain evidence="1">JES_112</strain>
    </source>
</reference>
<dbReference type="EMBL" id="JAPDRQ010000006">
    <property type="protein sequence ID" value="KAJ9663853.1"/>
    <property type="molecule type" value="Genomic_DNA"/>
</dbReference>
<keyword evidence="2" id="KW-1185">Reference proteome</keyword>
<gene>
    <name evidence="1" type="ORF">H2198_000613</name>
</gene>
<accession>A0ACC3AJB5</accession>
<comment type="caution">
    <text evidence="1">The sequence shown here is derived from an EMBL/GenBank/DDBJ whole genome shotgun (WGS) entry which is preliminary data.</text>
</comment>
<name>A0ACC3AJB5_9EURO</name>